<gene>
    <name evidence="4" type="ORF">EV209_2017</name>
</gene>
<evidence type="ECO:0000259" key="3">
    <source>
        <dbReference type="PROSITE" id="PS51677"/>
    </source>
</evidence>
<dbReference type="PANTHER" id="PTHR10587">
    <property type="entry name" value="GLYCOSYL TRANSFERASE-RELATED"/>
    <property type="match status" value="1"/>
</dbReference>
<feature type="region of interest" description="Disordered" evidence="1">
    <location>
        <begin position="128"/>
        <end position="159"/>
    </location>
</feature>
<organism evidence="4 5">
    <name type="scientific">Cuneatibacter caecimuris</name>
    <dbReference type="NCBI Taxonomy" id="1796618"/>
    <lineage>
        <taxon>Bacteria</taxon>
        <taxon>Bacillati</taxon>
        <taxon>Bacillota</taxon>
        <taxon>Clostridia</taxon>
        <taxon>Lachnospirales</taxon>
        <taxon>Lachnospiraceae</taxon>
        <taxon>Cuneatibacter</taxon>
    </lineage>
</organism>
<feature type="chain" id="PRO_5038839894" evidence="2">
    <location>
        <begin position="27"/>
        <end position="406"/>
    </location>
</feature>
<dbReference type="CDD" id="cd10948">
    <property type="entry name" value="CE4_BsPdaA_like"/>
    <property type="match status" value="1"/>
</dbReference>
<comment type="caution">
    <text evidence="4">The sequence shown here is derived from an EMBL/GenBank/DDBJ whole genome shotgun (WGS) entry which is preliminary data.</text>
</comment>
<dbReference type="InterPro" id="IPR002509">
    <property type="entry name" value="NODB_dom"/>
</dbReference>
<name>A0A4Q7PNN2_9FIRM</name>
<dbReference type="Gene3D" id="3.20.20.370">
    <property type="entry name" value="Glycoside hydrolase/deacetylase"/>
    <property type="match status" value="1"/>
</dbReference>
<dbReference type="SUPFAM" id="SSF88713">
    <property type="entry name" value="Glycoside hydrolase/deacetylase"/>
    <property type="match status" value="1"/>
</dbReference>
<evidence type="ECO:0000256" key="2">
    <source>
        <dbReference type="SAM" id="SignalP"/>
    </source>
</evidence>
<sequence length="406" mass="44445">MKKRYDCRRGLAAAGAAVLSISIILAGCGKSGSETEAPSTEPDIITFAASGGLMEPGPLKEGYKETSEMVRIIADTNLYADESTDSAVIARFTPGIEVLRVGIGEEWSVVLFNYQNCFVKNSDIEVSAGDSESSSEESVSPEETTSLPVETTAPAAADGGQEIPTMAVDMSNIAALSNESIPWGYSSKDRDEQNRPNGCIGYQKKYGGYGADFLRADSKTIYLTFDEGYENGCTPAILDTLKEKNCKAVFFVTMPFAKQNPELVQRIIDEGHVLGSHSVTHPSAGLPSQDLETQKHELMDLHEYIKSNFGYEMYLFRYPAGIFSEQSLALVNSLGYRSVFWSFAHKDWEVDNQPDPAETLQRVTSQLHPGAIYLLHAVSTSDTQALAPFIDEARAQGYTFGYYSKR</sequence>
<dbReference type="GO" id="GO:0005975">
    <property type="term" value="P:carbohydrate metabolic process"/>
    <property type="evidence" value="ECO:0007669"/>
    <property type="project" value="InterPro"/>
</dbReference>
<evidence type="ECO:0000313" key="5">
    <source>
        <dbReference type="Proteomes" id="UP000292927"/>
    </source>
</evidence>
<feature type="compositionally biased region" description="Low complexity" evidence="1">
    <location>
        <begin position="128"/>
        <end position="146"/>
    </location>
</feature>
<dbReference type="InterPro" id="IPR014235">
    <property type="entry name" value="Spore_PdaA"/>
</dbReference>
<feature type="domain" description="NodB homology" evidence="3">
    <location>
        <begin position="219"/>
        <end position="401"/>
    </location>
</feature>
<dbReference type="InterPro" id="IPR011330">
    <property type="entry name" value="Glyco_hydro/deAcase_b/a-brl"/>
</dbReference>
<keyword evidence="5" id="KW-1185">Reference proteome</keyword>
<dbReference type="Pfam" id="PF01522">
    <property type="entry name" value="Polysacc_deac_1"/>
    <property type="match status" value="1"/>
</dbReference>
<dbReference type="Proteomes" id="UP000292927">
    <property type="component" value="Unassembled WGS sequence"/>
</dbReference>
<dbReference type="EMBL" id="SGXF01000003">
    <property type="protein sequence ID" value="RZT00693.1"/>
    <property type="molecule type" value="Genomic_DNA"/>
</dbReference>
<evidence type="ECO:0000313" key="4">
    <source>
        <dbReference type="EMBL" id="RZT00693.1"/>
    </source>
</evidence>
<dbReference type="OrthoDB" id="9812065at2"/>
<dbReference type="InterPro" id="IPR050248">
    <property type="entry name" value="Polysacc_deacetylase_ArnD"/>
</dbReference>
<feature type="signal peptide" evidence="2">
    <location>
        <begin position="1"/>
        <end position="26"/>
    </location>
</feature>
<protein>
    <submittedName>
        <fullName evidence="4">Delta-lactam-biosynthetic de-N-acetylase</fullName>
    </submittedName>
</protein>
<accession>A0A4Q7PNN2</accession>
<proteinExistence type="predicted"/>
<dbReference type="PROSITE" id="PS51677">
    <property type="entry name" value="NODB"/>
    <property type="match status" value="1"/>
</dbReference>
<evidence type="ECO:0000256" key="1">
    <source>
        <dbReference type="SAM" id="MobiDB-lite"/>
    </source>
</evidence>
<dbReference type="PANTHER" id="PTHR10587:SF78">
    <property type="entry name" value="PEPTIDOGLYCAN-N-ACETYLMURAMIC ACID DEACETYLASE PDAA"/>
    <property type="match status" value="1"/>
</dbReference>
<dbReference type="GO" id="GO:0016020">
    <property type="term" value="C:membrane"/>
    <property type="evidence" value="ECO:0007669"/>
    <property type="project" value="TreeGrafter"/>
</dbReference>
<dbReference type="AlphaFoldDB" id="A0A4Q7PNN2"/>
<dbReference type="PROSITE" id="PS51257">
    <property type="entry name" value="PROKAR_LIPOPROTEIN"/>
    <property type="match status" value="1"/>
</dbReference>
<reference evidence="4 5" key="1">
    <citation type="submission" date="2019-02" db="EMBL/GenBank/DDBJ databases">
        <title>Genomic Encyclopedia of Type Strains, Phase IV (KMG-IV): sequencing the most valuable type-strain genomes for metagenomic binning, comparative biology and taxonomic classification.</title>
        <authorList>
            <person name="Goeker M."/>
        </authorList>
    </citation>
    <scope>NUCLEOTIDE SEQUENCE [LARGE SCALE GENOMIC DNA]</scope>
    <source>
        <strain evidence="4 5">DSM 29486</strain>
    </source>
</reference>
<keyword evidence="2" id="KW-0732">Signal</keyword>
<dbReference type="GO" id="GO:0016810">
    <property type="term" value="F:hydrolase activity, acting on carbon-nitrogen (but not peptide) bonds"/>
    <property type="evidence" value="ECO:0007669"/>
    <property type="project" value="InterPro"/>
</dbReference>
<dbReference type="RefSeq" id="WP_130435289.1">
    <property type="nucleotide sequence ID" value="NZ_SGXF01000003.1"/>
</dbReference>